<feature type="transmembrane region" description="Helical" evidence="1">
    <location>
        <begin position="46"/>
        <end position="65"/>
    </location>
</feature>
<dbReference type="RefSeq" id="WP_207542987.1">
    <property type="nucleotide sequence ID" value="NZ_JAFNAA010000356.1"/>
</dbReference>
<keyword evidence="1" id="KW-0472">Membrane</keyword>
<feature type="transmembrane region" description="Helical" evidence="1">
    <location>
        <begin position="12"/>
        <end position="40"/>
    </location>
</feature>
<evidence type="ECO:0000256" key="1">
    <source>
        <dbReference type="SAM" id="Phobius"/>
    </source>
</evidence>
<evidence type="ECO:0000313" key="2">
    <source>
        <dbReference type="EMBL" id="MBO1110141.1"/>
    </source>
</evidence>
<keyword evidence="1" id="KW-1133">Transmembrane helix</keyword>
<dbReference type="EMBL" id="JAFNAA010000356">
    <property type="protein sequence ID" value="MBO1110141.1"/>
    <property type="molecule type" value="Genomic_DNA"/>
</dbReference>
<gene>
    <name evidence="2" type="ORF">J2R62_18695</name>
</gene>
<evidence type="ECO:0000313" key="3">
    <source>
        <dbReference type="Proteomes" id="UP000664658"/>
    </source>
</evidence>
<name>A0A8I2B4W8_PLESH</name>
<dbReference type="Proteomes" id="UP000664658">
    <property type="component" value="Unassembled WGS sequence"/>
</dbReference>
<protein>
    <submittedName>
        <fullName evidence="2">Uncharacterized protein</fullName>
    </submittedName>
</protein>
<keyword evidence="1" id="KW-0812">Transmembrane</keyword>
<organism evidence="2 3">
    <name type="scientific">Plesiomonas shigelloides</name>
    <name type="common">Aeromonas shigelloides</name>
    <dbReference type="NCBI Taxonomy" id="703"/>
    <lineage>
        <taxon>Bacteria</taxon>
        <taxon>Pseudomonadati</taxon>
        <taxon>Pseudomonadota</taxon>
        <taxon>Gammaproteobacteria</taxon>
        <taxon>Enterobacterales</taxon>
        <taxon>Enterobacteriaceae</taxon>
        <taxon>Plesiomonas</taxon>
    </lineage>
</organism>
<reference evidence="2" key="1">
    <citation type="submission" date="2021-03" db="EMBL/GenBank/DDBJ databases">
        <title>Plesiomonas shigelloides zfcc0051, isolated from zebrafish feces.</title>
        <authorList>
            <person name="Vanderhoek Z."/>
            <person name="Gaulke C."/>
        </authorList>
    </citation>
    <scope>NUCLEOTIDE SEQUENCE</scope>
    <source>
        <strain evidence="2">Zfcc0051</strain>
    </source>
</reference>
<sequence length="76" mass="8647">MSNTPFGLSPLLFIHRLALSSCLALLAWAICYICFCYLSLQLTELAPNILTLFWLTAGIGLLMYCRYAKRALPWIF</sequence>
<proteinExistence type="predicted"/>
<accession>A0A8I2B4W8</accession>
<comment type="caution">
    <text evidence="2">The sequence shown here is derived from an EMBL/GenBank/DDBJ whole genome shotgun (WGS) entry which is preliminary data.</text>
</comment>
<dbReference type="AlphaFoldDB" id="A0A8I2B4W8"/>
<feature type="non-terminal residue" evidence="2">
    <location>
        <position position="76"/>
    </location>
</feature>